<protein>
    <submittedName>
        <fullName evidence="2">Uncharacterized protein</fullName>
    </submittedName>
</protein>
<dbReference type="InterPro" id="IPR016024">
    <property type="entry name" value="ARM-type_fold"/>
</dbReference>
<dbReference type="Gene3D" id="1.25.10.10">
    <property type="entry name" value="Leucine-rich Repeat Variant"/>
    <property type="match status" value="1"/>
</dbReference>
<name>A0ABR2IPY8_9EUKA</name>
<dbReference type="Proteomes" id="UP001470230">
    <property type="component" value="Unassembled WGS sequence"/>
</dbReference>
<dbReference type="EMBL" id="JAPFFF010000015">
    <property type="protein sequence ID" value="KAK8866962.1"/>
    <property type="molecule type" value="Genomic_DNA"/>
</dbReference>
<evidence type="ECO:0000313" key="3">
    <source>
        <dbReference type="Proteomes" id="UP001470230"/>
    </source>
</evidence>
<comment type="caution">
    <text evidence="2">The sequence shown here is derived from an EMBL/GenBank/DDBJ whole genome shotgun (WGS) entry which is preliminary data.</text>
</comment>
<feature type="region of interest" description="Disordered" evidence="1">
    <location>
        <begin position="1"/>
        <end position="46"/>
    </location>
</feature>
<dbReference type="InterPro" id="IPR011989">
    <property type="entry name" value="ARM-like"/>
</dbReference>
<keyword evidence="3" id="KW-1185">Reference proteome</keyword>
<organism evidence="2 3">
    <name type="scientific">Tritrichomonas musculus</name>
    <dbReference type="NCBI Taxonomy" id="1915356"/>
    <lineage>
        <taxon>Eukaryota</taxon>
        <taxon>Metamonada</taxon>
        <taxon>Parabasalia</taxon>
        <taxon>Tritrichomonadida</taxon>
        <taxon>Tritrichomonadidae</taxon>
        <taxon>Tritrichomonas</taxon>
    </lineage>
</organism>
<evidence type="ECO:0000313" key="2">
    <source>
        <dbReference type="EMBL" id="KAK8866962.1"/>
    </source>
</evidence>
<accession>A0ABR2IPY8</accession>
<dbReference type="SUPFAM" id="SSF48371">
    <property type="entry name" value="ARM repeat"/>
    <property type="match status" value="1"/>
</dbReference>
<proteinExistence type="predicted"/>
<feature type="compositionally biased region" description="Basic and acidic residues" evidence="1">
    <location>
        <begin position="12"/>
        <end position="30"/>
    </location>
</feature>
<evidence type="ECO:0000256" key="1">
    <source>
        <dbReference type="SAM" id="MobiDB-lite"/>
    </source>
</evidence>
<gene>
    <name evidence="2" type="ORF">M9Y10_009931</name>
</gene>
<reference evidence="2 3" key="1">
    <citation type="submission" date="2024-04" db="EMBL/GenBank/DDBJ databases">
        <title>Tritrichomonas musculus Genome.</title>
        <authorList>
            <person name="Alves-Ferreira E."/>
            <person name="Grigg M."/>
            <person name="Lorenzi H."/>
            <person name="Galac M."/>
        </authorList>
    </citation>
    <scope>NUCLEOTIDE SEQUENCE [LARGE SCALE GENOMIC DNA]</scope>
    <source>
        <strain evidence="2 3">EAF2021</strain>
    </source>
</reference>
<sequence>MIASKKKNGSQIKKEMMKGQKIKSVERPESSDFQFNESSDQKPAPEELEEFKNALFSDDTDMQQMAVNFFSNVISFVTPDIFQRILAFKECSDIDLISEVVNFLTKAILSKEISQDLIVDPNTASFLSSILQNTQDKLLQSLTINSILKLSERSNDACKTLYSQGVFLRCYQIIEQSLTNVANNLQLIADCLKYINMIYQQLDSNQCDSLSNIAASLYQSLIESSKLLIQQSTELYNLSISLGKLTIYSIHFFVMQCSDQGLLNIFNENLINFINFMINPGNNQTIYLVLVLFVAISYHDSKFIVHLLPIFTNILQMYLNSSTSENQSALKREDSLTIQLLGTIRNLSASDDQEILSFIASQPVIMFLQSSLTDQTYFVVKQATAVFAYLSSSSIDTFKQVIWENNQNIIFSMIESLDINDLDSIADSFTCLNNLLNYLQKTSSDSLDDCIQLIRSTDIEKIIDDVLNSNLHENLLELTRQLSEILGFD</sequence>